<evidence type="ECO:0000256" key="2">
    <source>
        <dbReference type="ARBA" id="ARBA00008779"/>
    </source>
</evidence>
<dbReference type="Pfam" id="PF00884">
    <property type="entry name" value="Sulfatase"/>
    <property type="match status" value="1"/>
</dbReference>
<keyword evidence="3" id="KW-0479">Metal-binding</keyword>
<dbReference type="RefSeq" id="XP_023947731.2">
    <property type="nucleotide sequence ID" value="XM_024091963.2"/>
</dbReference>
<evidence type="ECO:0000256" key="5">
    <source>
        <dbReference type="ARBA" id="ARBA00022837"/>
    </source>
</evidence>
<keyword evidence="9" id="KW-1185">Reference proteome</keyword>
<evidence type="ECO:0000256" key="7">
    <source>
        <dbReference type="SAM" id="SignalP"/>
    </source>
</evidence>
<dbReference type="PANTHER" id="PTHR10342">
    <property type="entry name" value="ARYLSULFATASE"/>
    <property type="match status" value="1"/>
</dbReference>
<evidence type="ECO:0000256" key="6">
    <source>
        <dbReference type="ARBA" id="ARBA00023180"/>
    </source>
</evidence>
<keyword evidence="5" id="KW-0106">Calcium</keyword>
<gene>
    <name evidence="10" type="primary">LOC112052759</name>
</gene>
<accession>A0A6J1NWE6</accession>
<reference evidence="10" key="1">
    <citation type="submission" date="2025-08" db="UniProtKB">
        <authorList>
            <consortium name="RefSeq"/>
        </authorList>
    </citation>
    <scope>IDENTIFICATION</scope>
</reference>
<dbReference type="InterPro" id="IPR047115">
    <property type="entry name" value="ARSB"/>
</dbReference>
<protein>
    <submittedName>
        <fullName evidence="10">Arylsulfatase B-like isoform X1</fullName>
    </submittedName>
</protein>
<dbReference type="Gene3D" id="3.40.720.10">
    <property type="entry name" value="Alkaline Phosphatase, subunit A"/>
    <property type="match status" value="1"/>
</dbReference>
<evidence type="ECO:0000313" key="10">
    <source>
        <dbReference type="RefSeq" id="XP_023947731.2"/>
    </source>
</evidence>
<dbReference type="GeneID" id="112052759"/>
<organism evidence="9 10">
    <name type="scientific">Bicyclus anynana</name>
    <name type="common">Squinting bush brown butterfly</name>
    <dbReference type="NCBI Taxonomy" id="110368"/>
    <lineage>
        <taxon>Eukaryota</taxon>
        <taxon>Metazoa</taxon>
        <taxon>Ecdysozoa</taxon>
        <taxon>Arthropoda</taxon>
        <taxon>Hexapoda</taxon>
        <taxon>Insecta</taxon>
        <taxon>Pterygota</taxon>
        <taxon>Neoptera</taxon>
        <taxon>Endopterygota</taxon>
        <taxon>Lepidoptera</taxon>
        <taxon>Glossata</taxon>
        <taxon>Ditrysia</taxon>
        <taxon>Papilionoidea</taxon>
        <taxon>Nymphalidae</taxon>
        <taxon>Satyrinae</taxon>
        <taxon>Satyrini</taxon>
        <taxon>Mycalesina</taxon>
        <taxon>Bicyclus</taxon>
    </lineage>
</organism>
<dbReference type="SUPFAM" id="SSF53649">
    <property type="entry name" value="Alkaline phosphatase-like"/>
    <property type="match status" value="1"/>
</dbReference>
<keyword evidence="4" id="KW-0378">Hydrolase</keyword>
<evidence type="ECO:0000256" key="4">
    <source>
        <dbReference type="ARBA" id="ARBA00022801"/>
    </source>
</evidence>
<proteinExistence type="inferred from homology"/>
<dbReference type="KEGG" id="bany:112052759"/>
<keyword evidence="7" id="KW-0732">Signal</keyword>
<dbReference type="PANTHER" id="PTHR10342:SF264">
    <property type="entry name" value="MIP05773P-RELATED"/>
    <property type="match status" value="1"/>
</dbReference>
<feature type="chain" id="PRO_5046332040" evidence="7">
    <location>
        <begin position="27"/>
        <end position="605"/>
    </location>
</feature>
<dbReference type="Gene3D" id="3.30.1120.10">
    <property type="match status" value="1"/>
</dbReference>
<dbReference type="Proteomes" id="UP001652582">
    <property type="component" value="Chromosome 12"/>
</dbReference>
<evidence type="ECO:0000259" key="8">
    <source>
        <dbReference type="Pfam" id="PF00884"/>
    </source>
</evidence>
<evidence type="ECO:0000256" key="1">
    <source>
        <dbReference type="ARBA" id="ARBA00001913"/>
    </source>
</evidence>
<dbReference type="CDD" id="cd16029">
    <property type="entry name" value="4-S"/>
    <property type="match status" value="1"/>
</dbReference>
<dbReference type="PROSITE" id="PS00149">
    <property type="entry name" value="SULFATASE_2"/>
    <property type="match status" value="1"/>
</dbReference>
<dbReference type="InterPro" id="IPR024607">
    <property type="entry name" value="Sulfatase_CS"/>
</dbReference>
<name>A0A6J1NWE6_BICAN</name>
<dbReference type="GO" id="GO:0008484">
    <property type="term" value="F:sulfuric ester hydrolase activity"/>
    <property type="evidence" value="ECO:0007669"/>
    <property type="project" value="InterPro"/>
</dbReference>
<dbReference type="InterPro" id="IPR017850">
    <property type="entry name" value="Alkaline_phosphatase_core_sf"/>
</dbReference>
<dbReference type="InterPro" id="IPR000917">
    <property type="entry name" value="Sulfatase_N"/>
</dbReference>
<evidence type="ECO:0000313" key="9">
    <source>
        <dbReference type="Proteomes" id="UP001652582"/>
    </source>
</evidence>
<feature type="signal peptide" evidence="7">
    <location>
        <begin position="1"/>
        <end position="26"/>
    </location>
</feature>
<comment type="cofactor">
    <cofactor evidence="1">
        <name>Ca(2+)</name>
        <dbReference type="ChEBI" id="CHEBI:29108"/>
    </cofactor>
</comment>
<sequence length="605" mass="68238">MGYGWQFKYWWRWWVSLSLLYGSVSSFQQPNMVFIMVDDMGWNDVSWHGSNQIPTPNLDTLATRGVVLQQYYSEAICTPARTALLTGKYPMRTGMHGSPLTNSEDRGIPVTERLLPAYLKELGYCTHLVGKWHVGMSRKQYLPLSRGYDTHYGMRGGFIDFYTHDKVEEFPDGRQFYGLDFFDDDIPQDEEERYSVDALTDRAITIIQNHNGSCPLFLHLAHNTPHAGNEGGLLQPPLYSPVRSHHIANSNRRLYAEMVNHLDKSVGRLVTALAEKGIFENTLIVFVSDNGAPTVGQFNNWGVNLPFRGKKQTPWEGAVRVPAFIYHPSLKPKVWRGLMHITDWLPTLLAAAGGEIKKEIDGLNQWDSIVKDGKSKRKDVLISLDDSGGPNVYAAYRMGDYKIIVGNVSGLSNGYYGANYMTNKAPLPDYFSTIRSCEVARILEAYGIYLDYDEVNKMRKASAIQQLDKVRDLTPCEPTPTKGCLYNVLQDPSESHDLWNRGAKINAVLTSKLRELWSMQLRRGPSVRDERSNPANFGYRWIPWLNDTELDGNQTTTSQNGIDSRTPFLVSSSNGAVTEKSFDSVVGCDHTTGFSNFLCQLTSSF</sequence>
<dbReference type="OrthoDB" id="103349at2759"/>
<comment type="similarity">
    <text evidence="2">Belongs to the sulfatase family.</text>
</comment>
<dbReference type="GO" id="GO:0046872">
    <property type="term" value="F:metal ion binding"/>
    <property type="evidence" value="ECO:0007669"/>
    <property type="project" value="UniProtKB-KW"/>
</dbReference>
<keyword evidence="6" id="KW-0325">Glycoprotein</keyword>
<dbReference type="PROSITE" id="PS00523">
    <property type="entry name" value="SULFATASE_1"/>
    <property type="match status" value="1"/>
</dbReference>
<evidence type="ECO:0000256" key="3">
    <source>
        <dbReference type="ARBA" id="ARBA00022723"/>
    </source>
</evidence>
<dbReference type="AlphaFoldDB" id="A0A6J1NWE6"/>
<feature type="domain" description="Sulfatase N-terminal" evidence="8">
    <location>
        <begin position="30"/>
        <end position="353"/>
    </location>
</feature>